<reference evidence="3" key="1">
    <citation type="journal article" date="2009" name="PLoS ONE">
        <title>Methylobacterium genome sequences: a reference blueprint to investigate microbial metabolism of C1 compounds from natural and industrial sources.</title>
        <authorList>
            <person name="Vuilleumier S."/>
            <person name="Chistoserdova L."/>
            <person name="Lee M.-C."/>
            <person name="Bringel F."/>
            <person name="Lajus A."/>
            <person name="Zhou Y."/>
            <person name="Gourion B."/>
            <person name="Barbe V."/>
            <person name="Chang J."/>
            <person name="Cruveiller S."/>
            <person name="Dossat C."/>
            <person name="Gillett W."/>
            <person name="Gruffaz C."/>
            <person name="Haugen E."/>
            <person name="Hourcade E."/>
            <person name="Levy R."/>
            <person name="Mangenot S."/>
            <person name="Muller E."/>
            <person name="Nadalig T."/>
            <person name="Pagni M."/>
            <person name="Penny C."/>
            <person name="Peyraud R."/>
            <person name="Robinson D.G."/>
            <person name="Roche D."/>
            <person name="Rouy Z."/>
            <person name="Saenampechek C."/>
            <person name="Salvignol G."/>
            <person name="Vallenet D."/>
            <person name="Wu Z."/>
            <person name="Marx C.J."/>
            <person name="Vorholt J.A."/>
            <person name="Olson M.V."/>
            <person name="Kaul R."/>
            <person name="Weissenbach J."/>
            <person name="Medigue C."/>
            <person name="Lidstrom M.E."/>
        </authorList>
    </citation>
    <scope>NUCLEOTIDE SEQUENCE [LARGE SCALE GENOMIC DNA]</scope>
    <source>
        <strain evidence="3">DSM 6343 / CIP 106787 / DM4</strain>
    </source>
</reference>
<accession>C7CGW1</accession>
<proteinExistence type="predicted"/>
<dbReference type="HOGENOM" id="CLU_164706_0_0_5"/>
<keyword evidence="1" id="KW-1133">Transmembrane helix</keyword>
<organism evidence="2 3">
    <name type="scientific">Methylorubrum extorquens (strain DSM 6343 / CIP 106787 / DM4)</name>
    <name type="common">Methylobacterium extorquens</name>
    <dbReference type="NCBI Taxonomy" id="661410"/>
    <lineage>
        <taxon>Bacteria</taxon>
        <taxon>Pseudomonadati</taxon>
        <taxon>Pseudomonadota</taxon>
        <taxon>Alphaproteobacteria</taxon>
        <taxon>Hyphomicrobiales</taxon>
        <taxon>Methylobacteriaceae</taxon>
        <taxon>Methylorubrum</taxon>
    </lineage>
</organism>
<feature type="transmembrane region" description="Helical" evidence="1">
    <location>
        <begin position="38"/>
        <end position="58"/>
    </location>
</feature>
<evidence type="ECO:0000256" key="1">
    <source>
        <dbReference type="SAM" id="Phobius"/>
    </source>
</evidence>
<keyword evidence="1" id="KW-0812">Transmembrane</keyword>
<dbReference type="KEGG" id="mdi:METDI1614"/>
<sequence>MSAELEGNMATLRLNEWRRWTMRLRRARPTLPMWNGNTVLLIDSLLSASLCVGLALLLPSPAMPTGLAALLSLTGFVWLGVAIARACPPFGSGHLTAWDAALLCFGSSFCVQSAARLGAFGP</sequence>
<keyword evidence="1" id="KW-0472">Membrane</keyword>
<evidence type="ECO:0000313" key="3">
    <source>
        <dbReference type="Proteomes" id="UP000008070"/>
    </source>
</evidence>
<feature type="transmembrane region" description="Helical" evidence="1">
    <location>
        <begin position="65"/>
        <end position="84"/>
    </location>
</feature>
<name>C7CGW1_METED</name>
<dbReference type="Proteomes" id="UP000008070">
    <property type="component" value="Chromosome"/>
</dbReference>
<evidence type="ECO:0000313" key="2">
    <source>
        <dbReference type="EMBL" id="CAX23211.1"/>
    </source>
</evidence>
<protein>
    <submittedName>
        <fullName evidence="2">Uncharacterized protein</fullName>
    </submittedName>
</protein>
<dbReference type="AlphaFoldDB" id="C7CGW1"/>
<dbReference type="EMBL" id="FP103042">
    <property type="protein sequence ID" value="CAX23211.1"/>
    <property type="molecule type" value="Genomic_DNA"/>
</dbReference>
<gene>
    <name evidence="2" type="ORF">METD_I1614</name>
</gene>